<feature type="transmembrane region" description="Helical" evidence="2">
    <location>
        <begin position="265"/>
        <end position="290"/>
    </location>
</feature>
<sequence>MTENRSPYPVRVDAALDAPLSRGLWLVKWLLIVPHIVVLVFLWVAFTVLSVVAFFAILFTGRYPRPLFDFNLGVLRWTWRVQYYAYGALGTDRYPPFTLADVPDYPARLDVPYPEKLSRGLVLVKWWLLAIPHYLVLAVFVGGGIWLGTGGWDDDGAWDSSWGAGGLVGLLVLVAAIVLLFTGRYPRSIYDFVLGMDRWSLRVAAYVGLMTDAYPPFRLDMGGTDPGSVPAGPTAPPPLAPTVAAPAGPVGAGSPPASRWSTGRIVTVVIGAVLLFLSTGLLAAGGGLLWADQTQRDADGYLWSPDAELSTDRYALTSDGFALDTQGAEWVIDDFLGTAQLEVTPLDGGTEVFVGIAPTRDVNAYLGDVGHHEIGDLGPRWDNRRFGPGMMRGFSGGAPDVPPTEIDIWVAEASGTGTQVLDWRPQDGNWTIVVMRADGSAGVDVEARAGATVPGLTWISVGLLVTGGVLALVGAVLVAVAVHRAQHGPPAPGTPAEHLPPPGPQGTGAPDPVLVTGPAPER</sequence>
<gene>
    <name evidence="3" type="ORF">GCM10010531_12650</name>
</gene>
<evidence type="ECO:0000256" key="1">
    <source>
        <dbReference type="SAM" id="MobiDB-lite"/>
    </source>
</evidence>
<dbReference type="Proteomes" id="UP001499924">
    <property type="component" value="Unassembled WGS sequence"/>
</dbReference>
<name>A0ABP6NYQ9_9ACTN</name>
<feature type="transmembrane region" description="Helical" evidence="2">
    <location>
        <begin position="458"/>
        <end position="482"/>
    </location>
</feature>
<proteinExistence type="predicted"/>
<organism evidence="3 4">
    <name type="scientific">Blastococcus jejuensis</name>
    <dbReference type="NCBI Taxonomy" id="351224"/>
    <lineage>
        <taxon>Bacteria</taxon>
        <taxon>Bacillati</taxon>
        <taxon>Actinomycetota</taxon>
        <taxon>Actinomycetes</taxon>
        <taxon>Geodermatophilales</taxon>
        <taxon>Geodermatophilaceae</taxon>
        <taxon>Blastococcus</taxon>
    </lineage>
</organism>
<keyword evidence="2" id="KW-0472">Membrane</keyword>
<feature type="transmembrane region" description="Helical" evidence="2">
    <location>
        <begin position="126"/>
        <end position="149"/>
    </location>
</feature>
<reference evidence="4" key="1">
    <citation type="journal article" date="2019" name="Int. J. Syst. Evol. Microbiol.">
        <title>The Global Catalogue of Microorganisms (GCM) 10K type strain sequencing project: providing services to taxonomists for standard genome sequencing and annotation.</title>
        <authorList>
            <consortium name="The Broad Institute Genomics Platform"/>
            <consortium name="The Broad Institute Genome Sequencing Center for Infectious Disease"/>
            <person name="Wu L."/>
            <person name="Ma J."/>
        </authorList>
    </citation>
    <scope>NUCLEOTIDE SEQUENCE [LARGE SCALE GENOMIC DNA]</scope>
    <source>
        <strain evidence="4">JCM 15614</strain>
    </source>
</reference>
<feature type="transmembrane region" description="Helical" evidence="2">
    <location>
        <begin position="161"/>
        <end position="181"/>
    </location>
</feature>
<feature type="compositionally biased region" description="Pro residues" evidence="1">
    <location>
        <begin position="489"/>
        <end position="504"/>
    </location>
</feature>
<evidence type="ECO:0000313" key="4">
    <source>
        <dbReference type="Proteomes" id="UP001499924"/>
    </source>
</evidence>
<keyword evidence="2" id="KW-1133">Transmembrane helix</keyword>
<protein>
    <recommendedName>
        <fullName evidence="5">DUF4389 domain-containing protein</fullName>
    </recommendedName>
</protein>
<evidence type="ECO:0008006" key="5">
    <source>
        <dbReference type="Google" id="ProtNLM"/>
    </source>
</evidence>
<evidence type="ECO:0000256" key="2">
    <source>
        <dbReference type="SAM" id="Phobius"/>
    </source>
</evidence>
<keyword evidence="2" id="KW-0812">Transmembrane</keyword>
<dbReference type="RefSeq" id="WP_344687824.1">
    <property type="nucleotide sequence ID" value="NZ_BAAAVV010000002.1"/>
</dbReference>
<comment type="caution">
    <text evidence="3">The sequence shown here is derived from an EMBL/GenBank/DDBJ whole genome shotgun (WGS) entry which is preliminary data.</text>
</comment>
<feature type="region of interest" description="Disordered" evidence="1">
    <location>
        <begin position="488"/>
        <end position="522"/>
    </location>
</feature>
<dbReference type="EMBL" id="BAAAVV010000002">
    <property type="protein sequence ID" value="GAA3162341.1"/>
    <property type="molecule type" value="Genomic_DNA"/>
</dbReference>
<keyword evidence="4" id="KW-1185">Reference proteome</keyword>
<accession>A0ABP6NYQ9</accession>
<evidence type="ECO:0000313" key="3">
    <source>
        <dbReference type="EMBL" id="GAA3162341.1"/>
    </source>
</evidence>
<feature type="transmembrane region" description="Helical" evidence="2">
    <location>
        <begin position="29"/>
        <end position="59"/>
    </location>
</feature>
<dbReference type="Pfam" id="PF14333">
    <property type="entry name" value="DUF4389"/>
    <property type="match status" value="2"/>
</dbReference>
<dbReference type="InterPro" id="IPR025498">
    <property type="entry name" value="DUF4389"/>
</dbReference>